<protein>
    <submittedName>
        <fullName evidence="8">Vesicular-fusion protein sec17</fullName>
    </submittedName>
</protein>
<dbReference type="PRINTS" id="PR00448">
    <property type="entry name" value="NSFATTACHMNT"/>
</dbReference>
<dbReference type="GO" id="GO:0005829">
    <property type="term" value="C:cytosol"/>
    <property type="evidence" value="ECO:0007669"/>
    <property type="project" value="EnsemblFungi"/>
</dbReference>
<evidence type="ECO:0000256" key="4">
    <source>
        <dbReference type="ARBA" id="ARBA00022892"/>
    </source>
</evidence>
<comment type="similarity">
    <text evidence="2 7">Belongs to the SNAP family.</text>
</comment>
<keyword evidence="4 7" id="KW-0931">ER-Golgi transport</keyword>
<dbReference type="GO" id="GO:0006886">
    <property type="term" value="P:intracellular protein transport"/>
    <property type="evidence" value="ECO:0007669"/>
    <property type="project" value="UniProtKB-UniRule"/>
</dbReference>
<dbReference type="OMA" id="WSVKEYL"/>
<dbReference type="GO" id="GO:0019905">
    <property type="term" value="F:syntaxin binding"/>
    <property type="evidence" value="ECO:0007669"/>
    <property type="project" value="TreeGrafter"/>
</dbReference>
<keyword evidence="3 7" id="KW-0813">Transport</keyword>
<dbReference type="CDD" id="cd15832">
    <property type="entry name" value="SNAP"/>
    <property type="match status" value="1"/>
</dbReference>
<dbReference type="GO" id="GO:0006914">
    <property type="term" value="P:autophagy"/>
    <property type="evidence" value="ECO:0007669"/>
    <property type="project" value="EnsemblFungi"/>
</dbReference>
<name>S3C4S3_OPHP1</name>
<comment type="subcellular location">
    <subcellularLocation>
        <location evidence="1 7">Membrane</location>
        <topology evidence="1 7">Peripheral membrane protein</topology>
    </subcellularLocation>
</comment>
<evidence type="ECO:0000256" key="5">
    <source>
        <dbReference type="ARBA" id="ARBA00022927"/>
    </source>
</evidence>
<dbReference type="InterPro" id="IPR011990">
    <property type="entry name" value="TPR-like_helical_dom_sf"/>
</dbReference>
<dbReference type="HOGENOM" id="CLU_046329_1_0_1"/>
<reference evidence="8 9" key="1">
    <citation type="journal article" date="2013" name="BMC Genomics">
        <title>The genome and transcriptome of the pine saprophyte Ophiostoma piceae, and a comparison with the bark beetle-associated pine pathogen Grosmannia clavigera.</title>
        <authorList>
            <person name="Haridas S."/>
            <person name="Wang Y."/>
            <person name="Lim L."/>
            <person name="Massoumi Alamouti S."/>
            <person name="Jackman S."/>
            <person name="Docking R."/>
            <person name="Robertson G."/>
            <person name="Birol I."/>
            <person name="Bohlmann J."/>
            <person name="Breuil C."/>
        </authorList>
    </citation>
    <scope>NUCLEOTIDE SEQUENCE [LARGE SCALE GENOMIC DNA]</scope>
    <source>
        <strain evidence="8 9">UAMH 11346</strain>
    </source>
</reference>
<dbReference type="PANTHER" id="PTHR13768">
    <property type="entry name" value="SOLUBLE NSF ATTACHMENT PROTEIN SNAP"/>
    <property type="match status" value="1"/>
</dbReference>
<evidence type="ECO:0000256" key="2">
    <source>
        <dbReference type="ARBA" id="ARBA00010050"/>
    </source>
</evidence>
<evidence type="ECO:0000256" key="1">
    <source>
        <dbReference type="ARBA" id="ARBA00004170"/>
    </source>
</evidence>
<evidence type="ECO:0000256" key="3">
    <source>
        <dbReference type="ARBA" id="ARBA00022448"/>
    </source>
</evidence>
<dbReference type="Proteomes" id="UP000016923">
    <property type="component" value="Unassembled WGS sequence"/>
</dbReference>
<dbReference type="FunFam" id="1.25.40.10:FF:000049">
    <property type="entry name" value="Alpha-soluble NSF attachment protein-like"/>
    <property type="match status" value="1"/>
</dbReference>
<keyword evidence="6 7" id="KW-0472">Membrane</keyword>
<dbReference type="PANTHER" id="PTHR13768:SF8">
    <property type="entry name" value="ALPHA-SOLUBLE NSF ATTACHMENT PROTEIN"/>
    <property type="match status" value="1"/>
</dbReference>
<evidence type="ECO:0000313" key="8">
    <source>
        <dbReference type="EMBL" id="EPE07792.1"/>
    </source>
</evidence>
<gene>
    <name evidence="8" type="ORF">F503_00514</name>
</gene>
<dbReference type="SUPFAM" id="SSF48452">
    <property type="entry name" value="TPR-like"/>
    <property type="match status" value="1"/>
</dbReference>
<evidence type="ECO:0000256" key="6">
    <source>
        <dbReference type="ARBA" id="ARBA00023136"/>
    </source>
</evidence>
<dbReference type="InterPro" id="IPR000744">
    <property type="entry name" value="NSF_attach"/>
</dbReference>
<dbReference type="AlphaFoldDB" id="S3C4S3"/>
<dbReference type="VEuPathDB" id="FungiDB:F503_00514"/>
<proteinExistence type="inferred from homology"/>
<dbReference type="EMBL" id="KE148150">
    <property type="protein sequence ID" value="EPE07792.1"/>
    <property type="molecule type" value="Genomic_DNA"/>
</dbReference>
<dbReference type="Pfam" id="PF14938">
    <property type="entry name" value="SNAP"/>
    <property type="match status" value="1"/>
</dbReference>
<keyword evidence="9" id="KW-1185">Reference proteome</keyword>
<dbReference type="GO" id="GO:0005774">
    <property type="term" value="C:vacuolar membrane"/>
    <property type="evidence" value="ECO:0007669"/>
    <property type="project" value="TreeGrafter"/>
</dbReference>
<comment type="function">
    <text evidence="7">Required for vesicular transport between the endoplasmic reticulum and the Golgi apparatus.</text>
</comment>
<dbReference type="GO" id="GO:0031201">
    <property type="term" value="C:SNARE complex"/>
    <property type="evidence" value="ECO:0007669"/>
    <property type="project" value="EnsemblFungi"/>
</dbReference>
<evidence type="ECO:0000256" key="7">
    <source>
        <dbReference type="RuleBase" id="RU367013"/>
    </source>
</evidence>
<dbReference type="STRING" id="1262450.S3C4S3"/>
<sequence>MSQDPRALVQKAEKTLASAGSGFSLFGGREQKYRDAADAYTQAANAFRMQNQNREAGKAFEASAPIFTQKLDEPDEAASAYLNAYKVYRKESPEDAARCLEEAIKYYTGTGNFRRAAKQKEDLGELFEVELRDPERAIPHYENAAAWYESDGAQSLANKNWLKVAELSAVAKKPDYYKAIEIFERVAHGSISSNLMRYSVKDYLLKAGLCHLATGDLVSAQRALEKYPDLDPTFASTREYQLLVDVTETIEAGDAEKFAEKLFQYDRMSKLDTWKTTILLVVKSHIEEADNEFS</sequence>
<dbReference type="GO" id="GO:0005483">
    <property type="term" value="F:soluble NSF attachment protein activity"/>
    <property type="evidence" value="ECO:0007669"/>
    <property type="project" value="EnsemblFungi"/>
</dbReference>
<organism evidence="8 9">
    <name type="scientific">Ophiostoma piceae (strain UAMH 11346)</name>
    <name type="common">Sap stain fungus</name>
    <dbReference type="NCBI Taxonomy" id="1262450"/>
    <lineage>
        <taxon>Eukaryota</taxon>
        <taxon>Fungi</taxon>
        <taxon>Dikarya</taxon>
        <taxon>Ascomycota</taxon>
        <taxon>Pezizomycotina</taxon>
        <taxon>Sordariomycetes</taxon>
        <taxon>Sordariomycetidae</taxon>
        <taxon>Ophiostomatales</taxon>
        <taxon>Ophiostomataceae</taxon>
        <taxon>Ophiostoma</taxon>
    </lineage>
</organism>
<evidence type="ECO:0000313" key="9">
    <source>
        <dbReference type="Proteomes" id="UP000016923"/>
    </source>
</evidence>
<dbReference type="GO" id="GO:0048280">
    <property type="term" value="P:vesicle fusion with Golgi apparatus"/>
    <property type="evidence" value="ECO:0007669"/>
    <property type="project" value="EnsemblFungi"/>
</dbReference>
<accession>S3C4S3</accession>
<dbReference type="eggNOG" id="KOG1586">
    <property type="taxonomic scope" value="Eukaryota"/>
</dbReference>
<dbReference type="OrthoDB" id="9984275at2759"/>
<dbReference type="Gene3D" id="1.25.40.10">
    <property type="entry name" value="Tetratricopeptide repeat domain"/>
    <property type="match status" value="1"/>
</dbReference>
<keyword evidence="5 7" id="KW-0653">Protein transport</keyword>
<dbReference type="GO" id="GO:0001671">
    <property type="term" value="F:ATPase activator activity"/>
    <property type="evidence" value="ECO:0007669"/>
    <property type="project" value="EnsemblFungi"/>
</dbReference>
<dbReference type="GO" id="GO:0042144">
    <property type="term" value="P:vacuole fusion, non-autophagic"/>
    <property type="evidence" value="ECO:0007669"/>
    <property type="project" value="EnsemblFungi"/>
</dbReference>
<dbReference type="GO" id="GO:0035494">
    <property type="term" value="P:SNARE complex disassembly"/>
    <property type="evidence" value="ECO:0007669"/>
    <property type="project" value="EnsemblFungi"/>
</dbReference>